<comment type="caution">
    <text evidence="1">The sequence shown here is derived from an EMBL/GenBank/DDBJ whole genome shotgun (WGS) entry which is preliminary data.</text>
</comment>
<dbReference type="EMBL" id="ABXV02000002">
    <property type="protein sequence ID" value="EFB74095.1"/>
    <property type="molecule type" value="Genomic_DNA"/>
</dbReference>
<gene>
    <name evidence="1" type="ORF">PROVRUST_04585</name>
</gene>
<dbReference type="RefSeq" id="WP_006812681.1">
    <property type="nucleotide sequence ID" value="NZ_GG703817.1"/>
</dbReference>
<dbReference type="AlphaFoldDB" id="D1NXF6"/>
<dbReference type="GO" id="GO:0006508">
    <property type="term" value="P:proteolysis"/>
    <property type="evidence" value="ECO:0007669"/>
    <property type="project" value="UniProtKB-KW"/>
</dbReference>
<organism evidence="1 2">
    <name type="scientific">Providencia rustigianii DSM 4541</name>
    <dbReference type="NCBI Taxonomy" id="500637"/>
    <lineage>
        <taxon>Bacteria</taxon>
        <taxon>Pseudomonadati</taxon>
        <taxon>Pseudomonadota</taxon>
        <taxon>Gammaproteobacteria</taxon>
        <taxon>Enterobacterales</taxon>
        <taxon>Morganellaceae</taxon>
        <taxon>Providencia</taxon>
    </lineage>
</organism>
<keyword evidence="1" id="KW-0378">Hydrolase</keyword>
<evidence type="ECO:0000313" key="2">
    <source>
        <dbReference type="Proteomes" id="UP000005512"/>
    </source>
</evidence>
<protein>
    <submittedName>
        <fullName evidence="1">Serine protease, subtilase family</fullName>
    </submittedName>
</protein>
<keyword evidence="2" id="KW-1185">Reference proteome</keyword>
<reference evidence="1" key="1">
    <citation type="submission" date="2009-12" db="EMBL/GenBank/DDBJ databases">
        <authorList>
            <person name="Weinstock G."/>
            <person name="Sodergren E."/>
            <person name="Clifton S."/>
            <person name="Fulton L."/>
            <person name="Fulton B."/>
            <person name="Courtney L."/>
            <person name="Fronick C."/>
            <person name="Harrison M."/>
            <person name="Strong C."/>
            <person name="Farmer C."/>
            <person name="Delahaunty K."/>
            <person name="Markovic C."/>
            <person name="Hall O."/>
            <person name="Minx P."/>
            <person name="Tomlinson C."/>
            <person name="Mitreva M."/>
            <person name="Nelson J."/>
            <person name="Hou S."/>
            <person name="Wollam A."/>
            <person name="Pepin K.H."/>
            <person name="Johnson M."/>
            <person name="Bhonagiri V."/>
            <person name="Nash W.E."/>
            <person name="Warren W."/>
            <person name="Chinwalla A."/>
            <person name="Mardis E.R."/>
            <person name="Wilson R.K."/>
        </authorList>
    </citation>
    <scope>NUCLEOTIDE SEQUENCE [LARGE SCALE GENOMIC DNA]</scope>
    <source>
        <strain evidence="1">DSM 4541</strain>
    </source>
</reference>
<dbReference type="HOGENOM" id="CLU_658656_0_0_6"/>
<dbReference type="STRING" id="500637.PROVRUST_04585"/>
<keyword evidence="1" id="KW-0645">Protease</keyword>
<sequence>MRNEINRQGSVKLTWTDTSKALKILVLTKKPELMYEYLASKGDRYAPLANSVVKGDSFSGRFALNYLEEVIIENGHIYNEVKLEKIRFDMAYAYIHTLRNRLQNSVTEIIGDINYKEAMAFHERVFERYKLPAEAWTLQPVFNVIPDEKDREVYWQKALDAVGDTEKEAELSLSTMNIMFESLYDAPANKQLQTHRWMRRVIDIDNAVDSVTITLKKTYGFFESPSLEIGLNEARALVYETGNPLIDRGTNRLSFWDHPSENSDKYSTQTDWVGQTEFEHKNRLTEYYLERPAYILPETGLFNSPSVNYKPNIDKYNSMVDDVISRNPSAGYSNNHAPIEIISSGHRGFPVSVYRPNDFQIGESQMDRTVDNLRDHMSSMNHSSSSFSRDFSVPQVPSMPEFNYSGGYSSPSSRFSF</sequence>
<proteinExistence type="predicted"/>
<evidence type="ECO:0000313" key="1">
    <source>
        <dbReference type="EMBL" id="EFB74095.1"/>
    </source>
</evidence>
<name>D1NXF6_9GAMM</name>
<dbReference type="GO" id="GO:0008233">
    <property type="term" value="F:peptidase activity"/>
    <property type="evidence" value="ECO:0007669"/>
    <property type="project" value="UniProtKB-KW"/>
</dbReference>
<dbReference type="eggNOG" id="COG2931">
    <property type="taxonomic scope" value="Bacteria"/>
</dbReference>
<dbReference type="Proteomes" id="UP000005512">
    <property type="component" value="Unassembled WGS sequence"/>
</dbReference>
<accession>D1NXF6</accession>